<sequence>MMPPHEARALCLLPDRAAVLAGLRDRKIGATALRELLESSEERPRQAWSGTVELRDGQGRRTDMAVRVPRTAGRRPGVLVVLHGAGGSGEQILPHFAALGERLGLAVLCPTAQLPAERSNNLDVAGLFGSRFRMPRWDLSGPDFLPAALRWARTTLDADPDRCVLAGVSMGGLATWNMGMRYRHSFSAAVPVNGALSVWESFGTDERTRALLPNTLPLPLFVVHGSADEQIPARFDRESVETLRALGHKDLRYEEVAGGGHGLETLGLEPDSPLFTRLEEWLAGAQRTAQPDEIRHRADEDRHGRAHWVEAGGITPGRAAEIHAVRTSPGRIEVEVSGARRVTLHLRGDRLAPGDTCRISVNGTASPVRFTPDLPTVVDSYRETADPGLVAEQIVHCAVPER</sequence>
<name>A0ABY9IVQ6_9ACTN</name>
<evidence type="ECO:0000313" key="4">
    <source>
        <dbReference type="Proteomes" id="UP001235744"/>
    </source>
</evidence>
<proteinExistence type="predicted"/>
<evidence type="ECO:0000313" key="3">
    <source>
        <dbReference type="EMBL" id="WLQ57766.1"/>
    </source>
</evidence>
<dbReference type="InterPro" id="IPR029058">
    <property type="entry name" value="AB_hydrolase_fold"/>
</dbReference>
<evidence type="ECO:0000256" key="1">
    <source>
        <dbReference type="ARBA" id="ARBA00022729"/>
    </source>
</evidence>
<dbReference type="InterPro" id="IPR050955">
    <property type="entry name" value="Plant_Biomass_Hydrol_Est"/>
</dbReference>
<keyword evidence="4" id="KW-1185">Reference proteome</keyword>
<dbReference type="PANTHER" id="PTHR43037">
    <property type="entry name" value="UNNAMED PRODUCT-RELATED"/>
    <property type="match status" value="1"/>
</dbReference>
<accession>A0ABY9IVQ6</accession>
<organism evidence="3 4">
    <name type="scientific">Streptomyces poriferorum</name>
    <dbReference type="NCBI Taxonomy" id="2798799"/>
    <lineage>
        <taxon>Bacteria</taxon>
        <taxon>Bacillati</taxon>
        <taxon>Actinomycetota</taxon>
        <taxon>Actinomycetes</taxon>
        <taxon>Kitasatosporales</taxon>
        <taxon>Streptomycetaceae</taxon>
        <taxon>Streptomyces</taxon>
    </lineage>
</organism>
<dbReference type="Gene3D" id="3.40.50.1820">
    <property type="entry name" value="alpha/beta hydrolase"/>
    <property type="match status" value="1"/>
</dbReference>
<evidence type="ECO:0000256" key="2">
    <source>
        <dbReference type="ARBA" id="ARBA00022801"/>
    </source>
</evidence>
<keyword evidence="2" id="KW-0378">Hydrolase</keyword>
<reference evidence="3 4" key="1">
    <citation type="submission" date="2023-03" db="EMBL/GenBank/DDBJ databases">
        <title>Isolation and description of six Streptomyces strains from soil environments, able to metabolize different microbial glucans.</title>
        <authorList>
            <person name="Widen T."/>
            <person name="Larsbrink J."/>
        </authorList>
    </citation>
    <scope>NUCLEOTIDE SEQUENCE [LARGE SCALE GENOMIC DNA]</scope>
    <source>
        <strain evidence="3 4">Alt2</strain>
    </source>
</reference>
<dbReference type="PANTHER" id="PTHR43037:SF5">
    <property type="entry name" value="FERULOYL ESTERASE"/>
    <property type="match status" value="1"/>
</dbReference>
<dbReference type="RefSeq" id="WP_306070828.1">
    <property type="nucleotide sequence ID" value="NZ_CP120988.1"/>
</dbReference>
<dbReference type="EMBL" id="CP120988">
    <property type="protein sequence ID" value="WLQ57766.1"/>
    <property type="molecule type" value="Genomic_DNA"/>
</dbReference>
<evidence type="ECO:0008006" key="5">
    <source>
        <dbReference type="Google" id="ProtNLM"/>
    </source>
</evidence>
<keyword evidence="1" id="KW-0732">Signal</keyword>
<dbReference type="Proteomes" id="UP001235744">
    <property type="component" value="Chromosome"/>
</dbReference>
<dbReference type="SUPFAM" id="SSF53474">
    <property type="entry name" value="alpha/beta-Hydrolases"/>
    <property type="match status" value="1"/>
</dbReference>
<gene>
    <name evidence="3" type="ORF">P8A19_21035</name>
</gene>
<protein>
    <recommendedName>
        <fullName evidence="5">Phospholipase/carboxylesterase/thioesterase domain-containing protein</fullName>
    </recommendedName>
</protein>